<proteinExistence type="predicted"/>
<evidence type="ECO:0000259" key="1">
    <source>
        <dbReference type="Pfam" id="PF13302"/>
    </source>
</evidence>
<accession>A0A1Y2LGB3</accession>
<dbReference type="Gene3D" id="3.40.630.30">
    <property type="match status" value="1"/>
</dbReference>
<organism evidence="2 3">
    <name type="scientific">Thalassospira alkalitolerans</name>
    <dbReference type="NCBI Taxonomy" id="1293890"/>
    <lineage>
        <taxon>Bacteria</taxon>
        <taxon>Pseudomonadati</taxon>
        <taxon>Pseudomonadota</taxon>
        <taxon>Alphaproteobacteria</taxon>
        <taxon>Rhodospirillales</taxon>
        <taxon>Thalassospiraceae</taxon>
        <taxon>Thalassospira</taxon>
    </lineage>
</organism>
<name>A0A1Y2LGB3_9PROT</name>
<evidence type="ECO:0000313" key="3">
    <source>
        <dbReference type="Proteomes" id="UP000193396"/>
    </source>
</evidence>
<comment type="caution">
    <text evidence="2">The sequence shown here is derived from an EMBL/GenBank/DDBJ whole genome shotgun (WGS) entry which is preliminary data.</text>
</comment>
<dbReference type="Pfam" id="PF13302">
    <property type="entry name" value="Acetyltransf_3"/>
    <property type="match status" value="1"/>
</dbReference>
<dbReference type="AlphaFoldDB" id="A0A1Y2LGB3"/>
<dbReference type="SUPFAM" id="SSF55729">
    <property type="entry name" value="Acyl-CoA N-acyltransferases (Nat)"/>
    <property type="match status" value="1"/>
</dbReference>
<sequence length="313" mass="35627">MTLTLLPVTKENIADYLAFRVSIVDASTASYLSRTDQASIILANPVHHFLLEDDVIIATAVFKRVGDDDCISVHILIDPQMRDAQHLTDLVIQLLKTENLSGVDQEVRYHLYPSSGLSFIEADMMAMGFSQVSENIKYIRDPGPSRAGEFPHAPKGEKLGYRAMVLDDDLIAQYPDIFARITDVYERAFSGRPNMPKITAEEREKYYHQSDSGFVICMLRDDLVASTHFLKFDQEVLVTELECLRKHWGTGATDLVCKHLIQEVAKRWNFPIIAYADKSNAASRRAMERFGLYPVQEHFSWQRTFPTGSRLDF</sequence>
<keyword evidence="3" id="KW-1185">Reference proteome</keyword>
<protein>
    <recommendedName>
        <fullName evidence="1">N-acetyltransferase domain-containing protein</fullName>
    </recommendedName>
</protein>
<dbReference type="Proteomes" id="UP000193396">
    <property type="component" value="Unassembled WGS sequence"/>
</dbReference>
<evidence type="ECO:0000313" key="2">
    <source>
        <dbReference type="EMBL" id="OSQ49975.1"/>
    </source>
</evidence>
<dbReference type="GO" id="GO:0016747">
    <property type="term" value="F:acyltransferase activity, transferring groups other than amino-acyl groups"/>
    <property type="evidence" value="ECO:0007669"/>
    <property type="project" value="InterPro"/>
</dbReference>
<reference evidence="2 3" key="1">
    <citation type="submission" date="2014-03" db="EMBL/GenBank/DDBJ databases">
        <title>The draft genome sequence of Thalassospira alkalitolerans JCM 18968.</title>
        <authorList>
            <person name="Lai Q."/>
            <person name="Shao Z."/>
        </authorList>
    </citation>
    <scope>NUCLEOTIDE SEQUENCE [LARGE SCALE GENOMIC DNA]</scope>
    <source>
        <strain evidence="2 3">JCM 18968</strain>
    </source>
</reference>
<dbReference type="EMBL" id="JFKB01000001">
    <property type="protein sequence ID" value="OSQ49975.1"/>
    <property type="molecule type" value="Genomic_DNA"/>
</dbReference>
<dbReference type="InterPro" id="IPR016181">
    <property type="entry name" value="Acyl_CoA_acyltransferase"/>
</dbReference>
<feature type="domain" description="N-acetyltransferase" evidence="1">
    <location>
        <begin position="192"/>
        <end position="292"/>
    </location>
</feature>
<gene>
    <name evidence="2" type="ORF">TALK_00190</name>
</gene>
<dbReference type="InterPro" id="IPR000182">
    <property type="entry name" value="GNAT_dom"/>
</dbReference>